<proteinExistence type="predicted"/>
<dbReference type="SUPFAM" id="SSF81324">
    <property type="entry name" value="Voltage-gated potassium channels"/>
    <property type="match status" value="1"/>
</dbReference>
<dbReference type="SUPFAM" id="SSF51735">
    <property type="entry name" value="NAD(P)-binding Rossmann-fold domains"/>
    <property type="match status" value="1"/>
</dbReference>
<evidence type="ECO:0000259" key="4">
    <source>
        <dbReference type="PROSITE" id="PS51202"/>
    </source>
</evidence>
<dbReference type="Gene3D" id="1.10.287.70">
    <property type="match status" value="1"/>
</dbReference>
<dbReference type="Gene3D" id="3.40.50.720">
    <property type="entry name" value="NAD(P)-binding Rossmann-like Domain"/>
    <property type="match status" value="1"/>
</dbReference>
<gene>
    <name evidence="5" type="ORF">GlitD10_0581</name>
</gene>
<evidence type="ECO:0000256" key="1">
    <source>
        <dbReference type="ARBA" id="ARBA00004651"/>
    </source>
</evidence>
<dbReference type="InterPro" id="IPR013099">
    <property type="entry name" value="K_chnl_dom"/>
</dbReference>
<dbReference type="PANTHER" id="PTHR43833:SF9">
    <property type="entry name" value="POTASSIUM CHANNEL PROTEIN YUGO-RELATED"/>
    <property type="match status" value="1"/>
</dbReference>
<dbReference type="STRING" id="1188229.GlitD10_0581"/>
<dbReference type="Gene3D" id="3.30.70.1450">
    <property type="entry name" value="Regulator of K+ conductance, C-terminal domain"/>
    <property type="match status" value="1"/>
</dbReference>
<feature type="domain" description="RCK C-terminal" evidence="4">
    <location>
        <begin position="277"/>
        <end position="362"/>
    </location>
</feature>
<dbReference type="PANTHER" id="PTHR43833">
    <property type="entry name" value="POTASSIUM CHANNEL PROTEIN 2-RELATED-RELATED"/>
    <property type="match status" value="1"/>
</dbReference>
<dbReference type="GO" id="GO:0008324">
    <property type="term" value="F:monoatomic cation transmembrane transporter activity"/>
    <property type="evidence" value="ECO:0007669"/>
    <property type="project" value="InterPro"/>
</dbReference>
<dbReference type="Pfam" id="PF07885">
    <property type="entry name" value="Ion_trans_2"/>
    <property type="match status" value="1"/>
</dbReference>
<name>A0A1J0AAE0_9CYAN</name>
<keyword evidence="2" id="KW-1133">Transmembrane helix</keyword>
<dbReference type="Pfam" id="PF02254">
    <property type="entry name" value="TrkA_N"/>
    <property type="match status" value="1"/>
</dbReference>
<dbReference type="InterPro" id="IPR003148">
    <property type="entry name" value="RCK_N"/>
</dbReference>
<evidence type="ECO:0000313" key="5">
    <source>
        <dbReference type="EMBL" id="APB32895.1"/>
    </source>
</evidence>
<dbReference type="EMBL" id="CP017675">
    <property type="protein sequence ID" value="APB32895.1"/>
    <property type="molecule type" value="Genomic_DNA"/>
</dbReference>
<evidence type="ECO:0000256" key="2">
    <source>
        <dbReference type="SAM" id="Phobius"/>
    </source>
</evidence>
<dbReference type="PROSITE" id="PS51202">
    <property type="entry name" value="RCK_C"/>
    <property type="match status" value="1"/>
</dbReference>
<reference evidence="5 6" key="1">
    <citation type="submission" date="2016-10" db="EMBL/GenBank/DDBJ databases">
        <title>Description of Gloeomargarita lithophora gen. nov., sp. nov., a thylakoid-bearing basal-branching cyanobacterium with intracellular carbonates, and proposal for Gloeomargaritales ord. nov.</title>
        <authorList>
            <person name="Moreira D."/>
            <person name="Tavera R."/>
            <person name="Benzerara K."/>
            <person name="Skouri-Panet F."/>
            <person name="Couradeau E."/>
            <person name="Gerard E."/>
            <person name="Loussert C."/>
            <person name="Novelo E."/>
            <person name="Zivanovic Y."/>
            <person name="Lopez-Garcia P."/>
        </authorList>
    </citation>
    <scope>NUCLEOTIDE SEQUENCE [LARGE SCALE GENOMIC DNA]</scope>
    <source>
        <strain evidence="5 6">D10</strain>
    </source>
</reference>
<feature type="transmembrane region" description="Helical" evidence="2">
    <location>
        <begin position="55"/>
        <end position="72"/>
    </location>
</feature>
<dbReference type="GO" id="GO:0005886">
    <property type="term" value="C:plasma membrane"/>
    <property type="evidence" value="ECO:0007669"/>
    <property type="project" value="UniProtKB-SubCell"/>
</dbReference>
<dbReference type="InterPro" id="IPR036721">
    <property type="entry name" value="RCK_C_sf"/>
</dbReference>
<sequence>MPRRSIPALLNQTQRLRDRWQVSPGLRNLLIALAVFSGVLLVGILGYWVFAGWSFLDALYMVVITIFGVGFGEVRPLNTPLLRIFTMLIILLGSAAVVGTVGALVQFVTEGEIKHVLESQRMNQKIAQLQDHVIICGYGRMGQILAQRVRSAGLPLIVLDVNEERIREATEHGYVGYAGDAEDEETLILAGVARARALATVLPDDALNVFITLTARGLNEGITILARGEFPATERKLRLAGADHVVLPATIGAMRLAYLITHPATIDLLDRNDGSSTVNEMLNQISLRMDELLVPEDSPLIGRTVGDVEVRGDRTFIVVALRRADGTLVDNPDRDTGVDMGDTLIVVGHRSDMPQLAQNFTLKRQMQYRGARRS</sequence>
<dbReference type="SUPFAM" id="SSF116726">
    <property type="entry name" value="TrkA C-terminal domain-like"/>
    <property type="match status" value="1"/>
</dbReference>
<evidence type="ECO:0000313" key="6">
    <source>
        <dbReference type="Proteomes" id="UP000180235"/>
    </source>
</evidence>
<keyword evidence="5" id="KW-0406">Ion transport</keyword>
<keyword evidence="5" id="KW-0407">Ion channel</keyword>
<dbReference type="InterPro" id="IPR036291">
    <property type="entry name" value="NAD(P)-bd_dom_sf"/>
</dbReference>
<dbReference type="Pfam" id="PF02080">
    <property type="entry name" value="TrkA_C"/>
    <property type="match status" value="1"/>
</dbReference>
<feature type="transmembrane region" description="Helical" evidence="2">
    <location>
        <begin position="29"/>
        <end position="49"/>
    </location>
</feature>
<evidence type="ECO:0000259" key="3">
    <source>
        <dbReference type="PROSITE" id="PS51201"/>
    </source>
</evidence>
<keyword evidence="2" id="KW-0812">Transmembrane</keyword>
<dbReference type="PROSITE" id="PS51201">
    <property type="entry name" value="RCK_N"/>
    <property type="match status" value="1"/>
</dbReference>
<dbReference type="GO" id="GO:0006813">
    <property type="term" value="P:potassium ion transport"/>
    <property type="evidence" value="ECO:0007669"/>
    <property type="project" value="InterPro"/>
</dbReference>
<feature type="domain" description="RCK N-terminal" evidence="3">
    <location>
        <begin position="130"/>
        <end position="246"/>
    </location>
</feature>
<organism evidence="5 6">
    <name type="scientific">Gloeomargarita lithophora Alchichica-D10</name>
    <dbReference type="NCBI Taxonomy" id="1188229"/>
    <lineage>
        <taxon>Bacteria</taxon>
        <taxon>Bacillati</taxon>
        <taxon>Cyanobacteriota</taxon>
        <taxon>Cyanophyceae</taxon>
        <taxon>Gloeomargaritales</taxon>
        <taxon>Gloeomargaritaceae</taxon>
        <taxon>Gloeomargarita</taxon>
    </lineage>
</organism>
<feature type="transmembrane region" description="Helical" evidence="2">
    <location>
        <begin position="84"/>
        <end position="108"/>
    </location>
</feature>
<comment type="subcellular location">
    <subcellularLocation>
        <location evidence="1">Cell membrane</location>
        <topology evidence="1">Multi-pass membrane protein</topology>
    </subcellularLocation>
</comment>
<keyword evidence="5" id="KW-0813">Transport</keyword>
<keyword evidence="6" id="KW-1185">Reference proteome</keyword>
<dbReference type="InterPro" id="IPR006037">
    <property type="entry name" value="RCK_C"/>
</dbReference>
<dbReference type="InterPro" id="IPR050721">
    <property type="entry name" value="Trk_Ktr_HKT_K-transport"/>
</dbReference>
<dbReference type="KEGG" id="glt:GlitD10_0581"/>
<dbReference type="Proteomes" id="UP000180235">
    <property type="component" value="Chromosome"/>
</dbReference>
<accession>A0A1J0AAE0</accession>
<dbReference type="AlphaFoldDB" id="A0A1J0AAE0"/>
<protein>
    <submittedName>
        <fullName evidence="5">Potassium channel protein</fullName>
    </submittedName>
</protein>
<keyword evidence="2" id="KW-0472">Membrane</keyword>